<evidence type="ECO:0000313" key="2">
    <source>
        <dbReference type="EMBL" id="NGX88729.1"/>
    </source>
</evidence>
<dbReference type="Pfam" id="PF15977">
    <property type="entry name" value="HTH_46"/>
    <property type="match status" value="1"/>
</dbReference>
<dbReference type="RefSeq" id="WP_165060377.1">
    <property type="nucleotide sequence ID" value="NZ_JAADJS010000003.1"/>
</dbReference>
<protein>
    <recommendedName>
        <fullName evidence="1">IprA winged helix-turn-helix domain-containing protein</fullName>
    </recommendedName>
</protein>
<accession>A0A6M2B745</accession>
<feature type="domain" description="IprA winged helix-turn-helix" evidence="1">
    <location>
        <begin position="140"/>
        <end position="206"/>
    </location>
</feature>
<name>A0A6M2B745_9GAMM</name>
<gene>
    <name evidence="2" type="ORF">GW579_16750</name>
</gene>
<comment type="caution">
    <text evidence="2">The sequence shown here is derived from an EMBL/GenBank/DDBJ whole genome shotgun (WGS) entry which is preliminary data.</text>
</comment>
<dbReference type="AlphaFoldDB" id="A0A6M2B745"/>
<evidence type="ECO:0000259" key="1">
    <source>
        <dbReference type="Pfam" id="PF15977"/>
    </source>
</evidence>
<evidence type="ECO:0000313" key="3">
    <source>
        <dbReference type="Proteomes" id="UP000476696"/>
    </source>
</evidence>
<reference evidence="2 3" key="1">
    <citation type="submission" date="2020-01" db="EMBL/GenBank/DDBJ databases">
        <authorList>
            <person name="Lee S.D."/>
        </authorList>
    </citation>
    <scope>NUCLEOTIDE SEQUENCE [LARGE SCALE GENOMIC DNA]</scope>
    <source>
        <strain evidence="2 3">Lac-M11</strain>
    </source>
</reference>
<sequence>MENHKNAEKPVEHIQAIIDALQPDFPLLKARNGDRFNLNINGQRMCFLLAEGQCGLNRGSDELTFTDFNAPGIMGLSDFWHDDSSLTVRAIGPIRYILAPVDAVLHTVGENNLWESTTRFLMYMATRYQQYLQQNTSVPTYTLVCNYLRGLIEEDFEVRAATTAERYIKERTNLSRSVIMKMLAQLNKGGYIIVKRGLLIKINHLPEKF</sequence>
<proteinExistence type="predicted"/>
<dbReference type="Proteomes" id="UP000476696">
    <property type="component" value="Unassembled WGS sequence"/>
</dbReference>
<organism evidence="2 3">
    <name type="scientific">Rahnella contaminans</name>
    <dbReference type="NCBI Taxonomy" id="2703882"/>
    <lineage>
        <taxon>Bacteria</taxon>
        <taxon>Pseudomonadati</taxon>
        <taxon>Pseudomonadota</taxon>
        <taxon>Gammaproteobacteria</taxon>
        <taxon>Enterobacterales</taxon>
        <taxon>Yersiniaceae</taxon>
        <taxon>Rahnella</taxon>
    </lineage>
</organism>
<keyword evidence="3" id="KW-1185">Reference proteome</keyword>
<dbReference type="EMBL" id="JAADJS010000003">
    <property type="protein sequence ID" value="NGX88729.1"/>
    <property type="molecule type" value="Genomic_DNA"/>
</dbReference>
<reference evidence="2 3" key="2">
    <citation type="submission" date="2020-03" db="EMBL/GenBank/DDBJ databases">
        <title>Rahnella aceri sp. nov., isoated from traditional Jeju Makgeolli.</title>
        <authorList>
            <person name="Kim I.S."/>
            <person name="Jeon D."/>
        </authorList>
    </citation>
    <scope>NUCLEOTIDE SEQUENCE [LARGE SCALE GENOMIC DNA]</scope>
    <source>
        <strain evidence="2 3">Lac-M11</strain>
    </source>
</reference>
<dbReference type="InterPro" id="IPR041687">
    <property type="entry name" value="HTH_46"/>
</dbReference>